<keyword evidence="1" id="KW-0863">Zinc-finger</keyword>
<dbReference type="GO" id="GO:0005524">
    <property type="term" value="F:ATP binding"/>
    <property type="evidence" value="ECO:0007669"/>
    <property type="project" value="InterPro"/>
</dbReference>
<accession>A0AAV0AD67</accession>
<feature type="compositionally biased region" description="Acidic residues" evidence="2">
    <location>
        <begin position="54"/>
        <end position="64"/>
    </location>
</feature>
<feature type="compositionally biased region" description="Acidic residues" evidence="2">
    <location>
        <begin position="100"/>
        <end position="110"/>
    </location>
</feature>
<keyword evidence="5" id="KW-1185">Reference proteome</keyword>
<feature type="compositionally biased region" description="Low complexity" evidence="2">
    <location>
        <begin position="86"/>
        <end position="97"/>
    </location>
</feature>
<keyword evidence="4" id="KW-0067">ATP-binding</keyword>
<dbReference type="Gene3D" id="3.40.50.300">
    <property type="entry name" value="P-loop containing nucleotide triphosphate hydrolases"/>
    <property type="match status" value="1"/>
</dbReference>
<protein>
    <submittedName>
        <fullName evidence="4">RNA helicase-domain-containing protein</fullName>
    </submittedName>
</protein>
<dbReference type="GO" id="GO:0008270">
    <property type="term" value="F:zinc ion binding"/>
    <property type="evidence" value="ECO:0007669"/>
    <property type="project" value="UniProtKB-UniRule"/>
</dbReference>
<gene>
    <name evidence="4" type="ORF">PPACK8108_LOCUS227</name>
</gene>
<keyword evidence="1" id="KW-0479">Metal-binding</keyword>
<evidence type="ECO:0000313" key="4">
    <source>
        <dbReference type="EMBL" id="CAH7665932.1"/>
    </source>
</evidence>
<proteinExistence type="predicted"/>
<evidence type="ECO:0000259" key="3">
    <source>
        <dbReference type="PROSITE" id="PS51997"/>
    </source>
</evidence>
<dbReference type="Pfam" id="PF09416">
    <property type="entry name" value="UPF1_Zn_bind"/>
    <property type="match status" value="1"/>
</dbReference>
<dbReference type="GO" id="GO:0005737">
    <property type="term" value="C:cytoplasm"/>
    <property type="evidence" value="ECO:0007669"/>
    <property type="project" value="InterPro"/>
</dbReference>
<dbReference type="AlphaFoldDB" id="A0AAV0AD67"/>
<keyword evidence="4" id="KW-0547">Nucleotide-binding</keyword>
<dbReference type="PROSITE" id="PS51997">
    <property type="entry name" value="UPF1_CH_RICH"/>
    <property type="match status" value="1"/>
</dbReference>
<keyword evidence="4" id="KW-0378">Hydrolase</keyword>
<keyword evidence="4" id="KW-0347">Helicase</keyword>
<evidence type="ECO:0000313" key="5">
    <source>
        <dbReference type="Proteomes" id="UP001153365"/>
    </source>
</evidence>
<dbReference type="GO" id="GO:0000184">
    <property type="term" value="P:nuclear-transcribed mRNA catabolic process, nonsense-mediated decay"/>
    <property type="evidence" value="ECO:0007669"/>
    <property type="project" value="InterPro"/>
</dbReference>
<reference evidence="4" key="1">
    <citation type="submission" date="2022-06" db="EMBL/GenBank/DDBJ databases">
        <authorList>
            <consortium name="SYNGENTA / RWTH Aachen University"/>
        </authorList>
    </citation>
    <scope>NUCLEOTIDE SEQUENCE</scope>
</reference>
<feature type="compositionally biased region" description="Basic and acidic residues" evidence="2">
    <location>
        <begin position="35"/>
        <end position="44"/>
    </location>
</feature>
<feature type="domain" description="Upf1" evidence="3">
    <location>
        <begin position="114"/>
        <end position="272"/>
    </location>
</feature>
<dbReference type="Proteomes" id="UP001153365">
    <property type="component" value="Unassembled WGS sequence"/>
</dbReference>
<comment type="caution">
    <text evidence="1">Lacks conserved residue(s) required for the propagation of feature annotation.</text>
</comment>
<name>A0AAV0AD67_PHAPC</name>
<evidence type="ECO:0000256" key="2">
    <source>
        <dbReference type="SAM" id="MobiDB-lite"/>
    </source>
</evidence>
<feature type="region of interest" description="C4" evidence="1">
    <location>
        <begin position="159"/>
        <end position="189"/>
    </location>
</feature>
<dbReference type="InterPro" id="IPR018999">
    <property type="entry name" value="UPF1_CH/ZBD"/>
</dbReference>
<dbReference type="InterPro" id="IPR027417">
    <property type="entry name" value="P-loop_NTPase"/>
</dbReference>
<keyword evidence="1" id="KW-0862">Zinc</keyword>
<dbReference type="CDD" id="cd21400">
    <property type="entry name" value="ZBD_UPF1-like"/>
    <property type="match status" value="1"/>
</dbReference>
<dbReference type="Gene3D" id="6.10.140.1240">
    <property type="match status" value="1"/>
</dbReference>
<sequence length="644" mass="73231">MDINFAHLQGASEYSYNPSNDDDDNASSLAFGDARQIRKSKDESVSETNSTIDIDYDDLLDTESEAPIKPTSKSGVKQHLDEGSESKSNGSSSETSGDLADGDPDFEGVLDDLSRELPPHACAYCGIHSPSSVVKFHSTGSHIVNHLVRAKHKETTPECYNCGSKNVFTLGFIPAKSDTVVVLLCRQPCASTPSSKSDMRLYVQNQLAFEKSQNWKRWEGEPQQVLLRYEDAYHYQNIFAPLVKIESDYDKKLKESLTQNDIVVRWDMGLNQKRYDRRWLSVNLTFLRLKYAGELQRPWEGLGHLTINFSVDFVWKPTSFDRMQLAMKTFAVEEQSLMGHEAPPPQVLRTQMPKRLLKRFTRRASKSFDSVQHLTLHQQVANNDTHPELQKLIQLNSSDERRFKSLTRMCEREILATADVILCTCMKLLKRFLRTCSMKARFKMELSLAPTPHTHKIVTRFFKAGVLPSQIGIVTPYEGQRSYVVNYMQASGSLKKDLYKDVEHMTNGYPTGARTNTPTRFDQSFYKTHDSFSIPSDAQSVRDGLPQWKQEFGRLERAWIWNWRESTRGGDDSSSVAGSMADSMTAFSQADRLMTSRSYKPMDDDARSLRIKLSLFRSITNPVKNTNMVKLITHLMRSIGGEPS</sequence>
<dbReference type="GO" id="GO:0003723">
    <property type="term" value="F:RNA binding"/>
    <property type="evidence" value="ECO:0007669"/>
    <property type="project" value="InterPro"/>
</dbReference>
<comment type="caution">
    <text evidence="4">The sequence shown here is derived from an EMBL/GenBank/DDBJ whole genome shotgun (WGS) entry which is preliminary data.</text>
</comment>
<feature type="region of interest" description="Disordered" evidence="2">
    <location>
        <begin position="1"/>
        <end position="112"/>
    </location>
</feature>
<dbReference type="GO" id="GO:0003724">
    <property type="term" value="F:RNA helicase activity"/>
    <property type="evidence" value="ECO:0007669"/>
    <property type="project" value="InterPro"/>
</dbReference>
<organism evidence="4 5">
    <name type="scientific">Phakopsora pachyrhizi</name>
    <name type="common">Asian soybean rust disease fungus</name>
    <dbReference type="NCBI Taxonomy" id="170000"/>
    <lineage>
        <taxon>Eukaryota</taxon>
        <taxon>Fungi</taxon>
        <taxon>Dikarya</taxon>
        <taxon>Basidiomycota</taxon>
        <taxon>Pucciniomycotina</taxon>
        <taxon>Pucciniomycetes</taxon>
        <taxon>Pucciniales</taxon>
        <taxon>Phakopsoraceae</taxon>
        <taxon>Phakopsora</taxon>
    </lineage>
</organism>
<dbReference type="EMBL" id="CALTRL010000014">
    <property type="protein sequence ID" value="CAH7665932.1"/>
    <property type="molecule type" value="Genomic_DNA"/>
</dbReference>
<evidence type="ECO:0000256" key="1">
    <source>
        <dbReference type="PROSITE-ProRule" id="PRU01341"/>
    </source>
</evidence>